<dbReference type="Gene3D" id="3.90.226.10">
    <property type="entry name" value="2-enoyl-CoA Hydratase, Chain A, domain 1"/>
    <property type="match status" value="1"/>
</dbReference>
<dbReference type="CDD" id="cd06558">
    <property type="entry name" value="crotonase-like"/>
    <property type="match status" value="1"/>
</dbReference>
<evidence type="ECO:0000313" key="3">
    <source>
        <dbReference type="EMBL" id="RFA96230.1"/>
    </source>
</evidence>
<comment type="similarity">
    <text evidence="1 2">Belongs to the enoyl-CoA hydratase/isomerase family.</text>
</comment>
<evidence type="ECO:0000313" key="4">
    <source>
        <dbReference type="EMBL" id="RFB00390.1"/>
    </source>
</evidence>
<dbReference type="OrthoDB" id="27846at2157"/>
<reference evidence="5 6" key="1">
    <citation type="submission" date="2017-07" db="EMBL/GenBank/DDBJ databases">
        <title>Draft genome sequence of aerobic hyperthermophilic archaea, Pyrobaculum aerophilum YKB31 and YKB32.</title>
        <authorList>
            <person name="Mochizuki T."/>
            <person name="Berliner A.J."/>
            <person name="Yoshida-Takashima Y."/>
            <person name="Takaki Y."/>
            <person name="Nunoura T."/>
            <person name="Takai K."/>
        </authorList>
    </citation>
    <scope>NUCLEOTIDE SEQUENCE [LARGE SCALE GENOMIC DNA]</scope>
    <source>
        <strain evidence="3 6">YKB31</strain>
        <strain evidence="4 5">YKB32</strain>
    </source>
</reference>
<dbReference type="AlphaFoldDB" id="A0A371R794"/>
<dbReference type="PANTHER" id="PTHR43802">
    <property type="entry name" value="ENOYL-COA HYDRATASE"/>
    <property type="match status" value="1"/>
</dbReference>
<evidence type="ECO:0000256" key="2">
    <source>
        <dbReference type="RuleBase" id="RU003707"/>
    </source>
</evidence>
<dbReference type="PROSITE" id="PS00166">
    <property type="entry name" value="ENOYL_COA_HYDRATASE"/>
    <property type="match status" value="1"/>
</dbReference>
<dbReference type="InterPro" id="IPR001753">
    <property type="entry name" value="Enoyl-CoA_hydra/iso"/>
</dbReference>
<dbReference type="EMBL" id="NMUE01000013">
    <property type="protein sequence ID" value="RFA96230.1"/>
    <property type="molecule type" value="Genomic_DNA"/>
</dbReference>
<gene>
    <name evidence="3" type="ORF">CGL51_05335</name>
    <name evidence="4" type="ORF">CGL52_00595</name>
</gene>
<dbReference type="Gene3D" id="1.10.12.10">
    <property type="entry name" value="Lyase 2-enoyl-coa Hydratase, Chain A, domain 2"/>
    <property type="match status" value="1"/>
</dbReference>
<dbReference type="Proteomes" id="UP000257123">
    <property type="component" value="Unassembled WGS sequence"/>
</dbReference>
<dbReference type="InterPro" id="IPR029045">
    <property type="entry name" value="ClpP/crotonase-like_dom_sf"/>
</dbReference>
<dbReference type="PANTHER" id="PTHR43802:SF1">
    <property type="entry name" value="IP11341P-RELATED"/>
    <property type="match status" value="1"/>
</dbReference>
<organism evidence="4 5">
    <name type="scientific">Pyrobaculum aerophilum</name>
    <dbReference type="NCBI Taxonomy" id="13773"/>
    <lineage>
        <taxon>Archaea</taxon>
        <taxon>Thermoproteota</taxon>
        <taxon>Thermoprotei</taxon>
        <taxon>Thermoproteales</taxon>
        <taxon>Thermoproteaceae</taxon>
        <taxon>Pyrobaculum</taxon>
    </lineage>
</organism>
<dbReference type="Proteomes" id="UP000256877">
    <property type="component" value="Unassembled WGS sequence"/>
</dbReference>
<keyword evidence="4" id="KW-0413">Isomerase</keyword>
<dbReference type="InterPro" id="IPR014748">
    <property type="entry name" value="Enoyl-CoA_hydra_C"/>
</dbReference>
<evidence type="ECO:0000256" key="1">
    <source>
        <dbReference type="ARBA" id="ARBA00005254"/>
    </source>
</evidence>
<protein>
    <submittedName>
        <fullName evidence="4">2-(1,2-epoxy-1,2-dihydrophenyl)acetyl-CoA isomerase</fullName>
    </submittedName>
</protein>
<evidence type="ECO:0000313" key="5">
    <source>
        <dbReference type="Proteomes" id="UP000256877"/>
    </source>
</evidence>
<dbReference type="EMBL" id="NMUF01000001">
    <property type="protein sequence ID" value="RFB00390.1"/>
    <property type="molecule type" value="Genomic_DNA"/>
</dbReference>
<dbReference type="InterPro" id="IPR018376">
    <property type="entry name" value="Enoyl-CoA_hyd/isom_CS"/>
</dbReference>
<dbReference type="Pfam" id="PF00378">
    <property type="entry name" value="ECH_1"/>
    <property type="match status" value="1"/>
</dbReference>
<dbReference type="RefSeq" id="WP_116420960.1">
    <property type="nucleotide sequence ID" value="NZ_NMUE01000013.1"/>
</dbReference>
<name>A0A371R794_9CREN</name>
<accession>A0A371R794</accession>
<dbReference type="GO" id="GO:0016853">
    <property type="term" value="F:isomerase activity"/>
    <property type="evidence" value="ECO:0007669"/>
    <property type="project" value="UniProtKB-KW"/>
</dbReference>
<comment type="caution">
    <text evidence="4">The sequence shown here is derived from an EMBL/GenBank/DDBJ whole genome shotgun (WGS) entry which is preliminary data.</text>
</comment>
<proteinExistence type="inferred from homology"/>
<dbReference type="SUPFAM" id="SSF52096">
    <property type="entry name" value="ClpP/crotonase"/>
    <property type="match status" value="1"/>
</dbReference>
<sequence length="260" mass="28861">MIVYEIKDGVAYIRLNRPEVLNALNKQTFDELFKALESASKDQLVKVIVITGSGRAFTVGADLSELRGFYERGERINHGDILRQRYNPLVMKLRTIEKPVIAAINGVTAGAGIGIALSADIRLASSAARFILAFGRVALVPDSGLTFYLLRLMGHGRLFEWYVSNREVGAEEALRLGLVDQVYPQDVFDAKVHEFATSVASGPLKSYALLKRAINRQILPELTEALEYEAFLQELAGYTEDHVEGVMAFIQKRAPKFKGN</sequence>
<evidence type="ECO:0000313" key="6">
    <source>
        <dbReference type="Proteomes" id="UP000257123"/>
    </source>
</evidence>